<proteinExistence type="predicted"/>
<evidence type="ECO:0000259" key="1">
    <source>
        <dbReference type="Pfam" id="PF13173"/>
    </source>
</evidence>
<dbReference type="Proteomes" id="UP000306552">
    <property type="component" value="Unassembled WGS sequence"/>
</dbReference>
<protein>
    <submittedName>
        <fullName evidence="3">ATP-binding protein</fullName>
    </submittedName>
</protein>
<organism evidence="3 4">
    <name type="scientific">Mesohalobacter halotolerans</name>
    <dbReference type="NCBI Taxonomy" id="1883405"/>
    <lineage>
        <taxon>Bacteria</taxon>
        <taxon>Pseudomonadati</taxon>
        <taxon>Bacteroidota</taxon>
        <taxon>Flavobacteriia</taxon>
        <taxon>Flavobacteriales</taxon>
        <taxon>Flavobacteriaceae</taxon>
        <taxon>Mesohalobacter</taxon>
    </lineage>
</organism>
<dbReference type="InterPro" id="IPR027417">
    <property type="entry name" value="P-loop_NTPase"/>
</dbReference>
<dbReference type="PANTHER" id="PTHR43566:SF2">
    <property type="entry name" value="DUF4143 DOMAIN-CONTAINING PROTEIN"/>
    <property type="match status" value="1"/>
</dbReference>
<dbReference type="GO" id="GO:0005524">
    <property type="term" value="F:ATP binding"/>
    <property type="evidence" value="ECO:0007669"/>
    <property type="project" value="UniProtKB-KW"/>
</dbReference>
<dbReference type="SUPFAM" id="SSF52980">
    <property type="entry name" value="Restriction endonuclease-like"/>
    <property type="match status" value="1"/>
</dbReference>
<evidence type="ECO:0000313" key="3">
    <source>
        <dbReference type="EMBL" id="TKS56819.1"/>
    </source>
</evidence>
<name>A0A4U5TRE3_9FLAO</name>
<accession>A0A4U5TRE3</accession>
<sequence>MNQLQRHIAPKILEALQKFPIIGIMGPRQSGKTTLCQMLKPTYTYVNLEDISLRSFAKNDPKGFLETYKNGVIIDEIQYVPELFSYLQVYTDQRQINGEYLITGSQHFSLSQHISQSLAGRISLFHLLPLSLTELKQGHYNCDNWEDYVVNGAYPRKWINDIDPVEYYGNYLNTYIERDVRMLKNIMNLDLFQKFIKLLAGRIGQLFNQSSLGNELGLDNKTINSWMSLLEASFIAFRLSPYHTNFNKRIVKTPKVYFYDTGLLAYLLGIRSAEDVKVHFAKGQLFENFIILEKVKSTFNYKTHESYYFWRDSSGNEVDLLIEDGTKLQAVEIKSSKTIHTDFFKNLKQFSKVKSSVIPFLVYGGHEYQKRTNGTVLGFKQLNRM</sequence>
<reference evidence="3 4" key="1">
    <citation type="submission" date="2019-04" db="EMBL/GenBank/DDBJ databases">
        <title>Psychroflexus halotolerans sp. nov., isolated from a marine solar saltern.</title>
        <authorList>
            <person name="Feng X."/>
        </authorList>
    </citation>
    <scope>NUCLEOTIDE SEQUENCE [LARGE SCALE GENOMIC DNA]</scope>
    <source>
        <strain evidence="3 4">WDS2C27</strain>
    </source>
</reference>
<keyword evidence="3" id="KW-0547">Nucleotide-binding</keyword>
<dbReference type="Pfam" id="PF13173">
    <property type="entry name" value="AAA_14"/>
    <property type="match status" value="1"/>
</dbReference>
<dbReference type="RefSeq" id="WP_138931921.1">
    <property type="nucleotide sequence ID" value="NZ_SWMU01000002.1"/>
</dbReference>
<dbReference type="InterPro" id="IPR025420">
    <property type="entry name" value="DUF4143"/>
</dbReference>
<keyword evidence="4" id="KW-1185">Reference proteome</keyword>
<dbReference type="AlphaFoldDB" id="A0A4U5TRE3"/>
<dbReference type="OrthoDB" id="9778168at2"/>
<gene>
    <name evidence="3" type="ORF">FCN74_07275</name>
</gene>
<dbReference type="PANTHER" id="PTHR43566">
    <property type="entry name" value="CONSERVED PROTEIN"/>
    <property type="match status" value="1"/>
</dbReference>
<comment type="caution">
    <text evidence="3">The sequence shown here is derived from an EMBL/GenBank/DDBJ whole genome shotgun (WGS) entry which is preliminary data.</text>
</comment>
<dbReference type="InterPro" id="IPR041682">
    <property type="entry name" value="AAA_14"/>
</dbReference>
<evidence type="ECO:0000259" key="2">
    <source>
        <dbReference type="Pfam" id="PF13635"/>
    </source>
</evidence>
<feature type="domain" description="AAA" evidence="1">
    <location>
        <begin position="19"/>
        <end position="135"/>
    </location>
</feature>
<dbReference type="InterPro" id="IPR011335">
    <property type="entry name" value="Restrct_endonuc-II-like"/>
</dbReference>
<dbReference type="SUPFAM" id="SSF52540">
    <property type="entry name" value="P-loop containing nucleoside triphosphate hydrolases"/>
    <property type="match status" value="1"/>
</dbReference>
<dbReference type="EMBL" id="SWMU01000002">
    <property type="protein sequence ID" value="TKS56819.1"/>
    <property type="molecule type" value="Genomic_DNA"/>
</dbReference>
<evidence type="ECO:0000313" key="4">
    <source>
        <dbReference type="Proteomes" id="UP000306552"/>
    </source>
</evidence>
<keyword evidence="3" id="KW-0067">ATP-binding</keyword>
<dbReference type="Pfam" id="PF13635">
    <property type="entry name" value="DUF4143"/>
    <property type="match status" value="1"/>
</dbReference>
<feature type="domain" description="DUF4143" evidence="2">
    <location>
        <begin position="177"/>
        <end position="336"/>
    </location>
</feature>